<dbReference type="SUPFAM" id="SSF56507">
    <property type="entry name" value="Methionine synthase activation domain-like"/>
    <property type="match status" value="1"/>
</dbReference>
<dbReference type="Gene3D" id="3.40.109.40">
    <property type="match status" value="1"/>
</dbReference>
<dbReference type="Proteomes" id="UP000055014">
    <property type="component" value="Unassembled WGS sequence"/>
</dbReference>
<reference evidence="2 5" key="3">
    <citation type="journal article" date="2018" name="Nat. Biotechnol.">
        <title>A standardized bacterial taxonomy based on genome phylogeny substantially revises the tree of life.</title>
        <authorList>
            <person name="Parks D.H."/>
            <person name="Chuvochina M."/>
            <person name="Waite D.W."/>
            <person name="Rinke C."/>
            <person name="Skarshewski A."/>
            <person name="Chaumeil P.A."/>
            <person name="Hugenholtz P."/>
        </authorList>
    </citation>
    <scope>NUCLEOTIDE SEQUENCE [LARGE SCALE GENOMIC DNA]</scope>
    <source>
        <strain evidence="2">UBA9905</strain>
    </source>
</reference>
<reference evidence="3" key="1">
    <citation type="journal article" date="2015" name="MBio">
        <title>Genome-resolved metagenomic analysis reveals roles for candidate phyla and other microbial community members in biogeochemical transformations in oil reservoirs.</title>
        <authorList>
            <person name="Hu P."/>
            <person name="Tom L."/>
            <person name="Singh A."/>
            <person name="Thomas B.C."/>
            <person name="Baker B.J."/>
            <person name="Piceno Y.M."/>
            <person name="Andersen G.L."/>
            <person name="Banfield J.F."/>
        </authorList>
    </citation>
    <scope>NUCLEOTIDE SEQUENCE [LARGE SCALE GENOMIC DNA]</scope>
    <source>
        <strain evidence="3">46_70</strain>
    </source>
</reference>
<dbReference type="InterPro" id="IPR004223">
    <property type="entry name" value="VitB12-dep_Met_synth_activ_dom"/>
</dbReference>
<comment type="caution">
    <text evidence="3">The sequence shown here is derived from an EMBL/GenBank/DDBJ whole genome shotgun (WGS) entry which is preliminary data.</text>
</comment>
<dbReference type="AlphaFoldDB" id="A0A101I615"/>
<dbReference type="PATRIC" id="fig|1236046.5.peg.983"/>
<name>A0A101I615_9BACT</name>
<evidence type="ECO:0000259" key="1">
    <source>
        <dbReference type="Pfam" id="PF02965"/>
    </source>
</evidence>
<dbReference type="InterPro" id="IPR037010">
    <property type="entry name" value="VitB12-dep_Met_synth_activ_sf"/>
</dbReference>
<dbReference type="Pfam" id="PF02965">
    <property type="entry name" value="Met_synt_B12"/>
    <property type="match status" value="1"/>
</dbReference>
<evidence type="ECO:0000313" key="4">
    <source>
        <dbReference type="Proteomes" id="UP000055014"/>
    </source>
</evidence>
<gene>
    <name evidence="2" type="ORF">DIT26_00215</name>
    <name evidence="3" type="ORF">XE02_1156</name>
</gene>
<proteinExistence type="predicted"/>
<dbReference type="Proteomes" id="UP000264215">
    <property type="component" value="Unassembled WGS sequence"/>
</dbReference>
<dbReference type="EMBL" id="LGGW01000116">
    <property type="protein sequence ID" value="KUK89149.1"/>
    <property type="molecule type" value="Genomic_DNA"/>
</dbReference>
<evidence type="ECO:0000313" key="3">
    <source>
        <dbReference type="EMBL" id="KUK89149.1"/>
    </source>
</evidence>
<accession>A0A101I615</accession>
<protein>
    <submittedName>
        <fullName evidence="3">Vitamin B12 dependent methionine synthase</fullName>
    </submittedName>
</protein>
<evidence type="ECO:0000313" key="2">
    <source>
        <dbReference type="EMBL" id="HCO69008.1"/>
    </source>
</evidence>
<feature type="domain" description="AdoMet activation" evidence="1">
    <location>
        <begin position="162"/>
        <end position="203"/>
    </location>
</feature>
<dbReference type="EMBL" id="DQBS01000005">
    <property type="protein sequence ID" value="HCO69008.1"/>
    <property type="molecule type" value="Genomic_DNA"/>
</dbReference>
<reference evidence="4" key="2">
    <citation type="journal article" date="2015" name="MBio">
        <title>Genome-Resolved Metagenomic Analysis Reveals Roles for Candidate Phyla and Other Microbial Community Members in Biogeochemical Transformations in Oil Reservoirs.</title>
        <authorList>
            <person name="Hu P."/>
            <person name="Tom L."/>
            <person name="Singh A."/>
            <person name="Thomas B.C."/>
            <person name="Baker B.J."/>
            <person name="Piceno Y.M."/>
            <person name="Andersen G.L."/>
            <person name="Banfield J.F."/>
        </authorList>
    </citation>
    <scope>NUCLEOTIDE SEQUENCE [LARGE SCALE GENOMIC DNA]</scope>
</reference>
<evidence type="ECO:0000313" key="5">
    <source>
        <dbReference type="Proteomes" id="UP000264215"/>
    </source>
</evidence>
<organism evidence="3 4">
    <name type="scientific">Mesotoga infera</name>
    <dbReference type="NCBI Taxonomy" id="1236046"/>
    <lineage>
        <taxon>Bacteria</taxon>
        <taxon>Thermotogati</taxon>
        <taxon>Thermotogota</taxon>
        <taxon>Thermotogae</taxon>
        <taxon>Kosmotogales</taxon>
        <taxon>Kosmotogaceae</taxon>
        <taxon>Mesotoga</taxon>
    </lineage>
</organism>
<dbReference type="GO" id="GO:0008705">
    <property type="term" value="F:methionine synthase activity"/>
    <property type="evidence" value="ECO:0007669"/>
    <property type="project" value="InterPro"/>
</dbReference>
<sequence>MIDRDEDITVLREIPFSVDSESLQRLLRIRPGSQEAYNLDKMADFAREFGKPKAIYRTVFIDGSVEDSISVGGVVFKSALLSRKLESVGRVLPFVVTSGRELEEYPLDRRDFLEAFLWDSVKEYVLHEAVEFFRKEASRRNLVERLVWMSPGSGDAEIWPLQQQKELFSLIGNVKEEIGVELKESFLMIPTKSISGIAFQSEKDYRSCMVCRRVNCHYRSAPFDRKLRDSLE</sequence>